<keyword evidence="9 10" id="KW-0326">Glycosidase</keyword>
<evidence type="ECO:0000313" key="13">
    <source>
        <dbReference type="Proteomes" id="UP000177913"/>
    </source>
</evidence>
<dbReference type="PANTHER" id="PTHR10359">
    <property type="entry name" value="A/G-SPECIFIC ADENINE GLYCOSYLASE/ENDONUCLEASE III"/>
    <property type="match status" value="1"/>
</dbReference>
<comment type="caution">
    <text evidence="12">The sequence shown here is derived from an EMBL/GenBank/DDBJ whole genome shotgun (WGS) entry which is preliminary data.</text>
</comment>
<dbReference type="EMBL" id="MFZO01000047">
    <property type="protein sequence ID" value="OGK23389.1"/>
    <property type="molecule type" value="Genomic_DNA"/>
</dbReference>
<evidence type="ECO:0000256" key="8">
    <source>
        <dbReference type="ARBA" id="ARBA00023204"/>
    </source>
</evidence>
<keyword evidence="6" id="KW-0408">Iron</keyword>
<comment type="function">
    <text evidence="10">DNA repair enzyme that has both DNA N-glycosylase activity and AP-lyase activity. The DNA N-glycosylase activity releases various damaged pyrimidines from DNA by cleaving the N-glycosidic bond, leaving an AP (apurinic/apyrimidinic) site. The AP-lyase activity cleaves the phosphodiester bond 3' to the AP site by a beta-elimination, leaving a 3'-terminal unsaturated sugar and a product with a terminal 5'-phosphate.</text>
</comment>
<evidence type="ECO:0000256" key="10">
    <source>
        <dbReference type="HAMAP-Rule" id="MF_00942"/>
    </source>
</evidence>
<comment type="similarity">
    <text evidence="1 10">Belongs to the Nth/MutY family.</text>
</comment>
<dbReference type="PANTHER" id="PTHR10359:SF18">
    <property type="entry name" value="ENDONUCLEASE III"/>
    <property type="match status" value="1"/>
</dbReference>
<dbReference type="HAMAP" id="MF_00942">
    <property type="entry name" value="Nth"/>
    <property type="match status" value="1"/>
</dbReference>
<name>A0A1F7GWN4_9BACT</name>
<dbReference type="InterPro" id="IPR011257">
    <property type="entry name" value="DNA_glycosylase"/>
</dbReference>
<dbReference type="Gene3D" id="1.10.340.30">
    <property type="entry name" value="Hypothetical protein, domain 2"/>
    <property type="match status" value="1"/>
</dbReference>
<dbReference type="Pfam" id="PF00730">
    <property type="entry name" value="HhH-GPD"/>
    <property type="match status" value="1"/>
</dbReference>
<evidence type="ECO:0000256" key="5">
    <source>
        <dbReference type="ARBA" id="ARBA00022801"/>
    </source>
</evidence>
<feature type="domain" description="HhH-GPD" evidence="11">
    <location>
        <begin position="43"/>
        <end position="191"/>
    </location>
</feature>
<dbReference type="GO" id="GO:0019104">
    <property type="term" value="F:DNA N-glycosylase activity"/>
    <property type="evidence" value="ECO:0007669"/>
    <property type="project" value="UniProtKB-UniRule"/>
</dbReference>
<reference evidence="12 13" key="1">
    <citation type="journal article" date="2016" name="Nat. Commun.">
        <title>Thousands of microbial genomes shed light on interconnected biogeochemical processes in an aquifer system.</title>
        <authorList>
            <person name="Anantharaman K."/>
            <person name="Brown C.T."/>
            <person name="Hug L.A."/>
            <person name="Sharon I."/>
            <person name="Castelle C.J."/>
            <person name="Probst A.J."/>
            <person name="Thomas B.C."/>
            <person name="Singh A."/>
            <person name="Wilkins M.J."/>
            <person name="Karaoz U."/>
            <person name="Brodie E.L."/>
            <person name="Williams K.H."/>
            <person name="Hubbard S.S."/>
            <person name="Banfield J.F."/>
        </authorList>
    </citation>
    <scope>NUCLEOTIDE SEQUENCE [LARGE SCALE GENOMIC DNA]</scope>
</reference>
<dbReference type="GO" id="GO:0046872">
    <property type="term" value="F:metal ion binding"/>
    <property type="evidence" value="ECO:0007669"/>
    <property type="project" value="UniProtKB-KW"/>
</dbReference>
<dbReference type="Gene3D" id="1.10.1670.10">
    <property type="entry name" value="Helix-hairpin-Helix base-excision DNA repair enzymes (C-terminal)"/>
    <property type="match status" value="1"/>
</dbReference>
<dbReference type="GO" id="GO:0140078">
    <property type="term" value="F:class I DNA-(apurinic or apyrimidinic site) endonuclease activity"/>
    <property type="evidence" value="ECO:0007669"/>
    <property type="project" value="UniProtKB-EC"/>
</dbReference>
<keyword evidence="5 10" id="KW-0378">Hydrolase</keyword>
<dbReference type="GO" id="GO:0051539">
    <property type="term" value="F:4 iron, 4 sulfur cluster binding"/>
    <property type="evidence" value="ECO:0007669"/>
    <property type="project" value="UniProtKB-KW"/>
</dbReference>
<dbReference type="GO" id="GO:0006285">
    <property type="term" value="P:base-excision repair, AP site formation"/>
    <property type="evidence" value="ECO:0007669"/>
    <property type="project" value="TreeGrafter"/>
</dbReference>
<sequence length="211" mass="24653">MKFFEKRKKLAKKIISKLKELFPNAKIVLKYSNNWELLVAVILSAQCTDKMVNRVTEKLFKKYKTLNDYINAVPREFEQDIKSCGFYKNKTKNILTTAKVIKAKYKDEVPNTMKDLLTLSGVARKTANVVLGNAFGIYDGIAVDTHVRRLSKLYGLTDHDNPDKIEQDLMRIIPKKDWFKFTYLMIDYGRKYCPARKHDHKNCPLVKIIKR</sequence>
<comment type="cofactor">
    <cofactor evidence="10">
        <name>[4Fe-4S] cluster</name>
        <dbReference type="ChEBI" id="CHEBI:49883"/>
    </cofactor>
    <text evidence="10">Binds 1 [4Fe-4S] cluster.</text>
</comment>
<evidence type="ECO:0000256" key="3">
    <source>
        <dbReference type="ARBA" id="ARBA00022723"/>
    </source>
</evidence>
<accession>A0A1F7GWN4</accession>
<dbReference type="SMART" id="SM00478">
    <property type="entry name" value="ENDO3c"/>
    <property type="match status" value="1"/>
</dbReference>
<evidence type="ECO:0000256" key="4">
    <source>
        <dbReference type="ARBA" id="ARBA00022763"/>
    </source>
</evidence>
<dbReference type="CDD" id="cd00056">
    <property type="entry name" value="ENDO3c"/>
    <property type="match status" value="1"/>
</dbReference>
<keyword evidence="2" id="KW-0004">4Fe-4S</keyword>
<evidence type="ECO:0000256" key="1">
    <source>
        <dbReference type="ARBA" id="ARBA00008343"/>
    </source>
</evidence>
<evidence type="ECO:0000256" key="6">
    <source>
        <dbReference type="ARBA" id="ARBA00023004"/>
    </source>
</evidence>
<dbReference type="InterPro" id="IPR023170">
    <property type="entry name" value="HhH_base_excis_C"/>
</dbReference>
<evidence type="ECO:0000256" key="2">
    <source>
        <dbReference type="ARBA" id="ARBA00022485"/>
    </source>
</evidence>
<evidence type="ECO:0000256" key="9">
    <source>
        <dbReference type="ARBA" id="ARBA00023295"/>
    </source>
</evidence>
<protein>
    <recommendedName>
        <fullName evidence="10">Endonuclease III</fullName>
        <ecNumber evidence="10">4.2.99.18</ecNumber>
    </recommendedName>
    <alternativeName>
        <fullName evidence="10">DNA-(apurinic or apyrimidinic site) lyase</fullName>
    </alternativeName>
</protein>
<proteinExistence type="inferred from homology"/>
<comment type="catalytic activity">
    <reaction evidence="10">
        <text>2'-deoxyribonucleotide-(2'-deoxyribose 5'-phosphate)-2'-deoxyribonucleotide-DNA = a 3'-end 2'-deoxyribonucleotide-(2,3-dehydro-2,3-deoxyribose 5'-phosphate)-DNA + a 5'-end 5'-phospho-2'-deoxyribonucleoside-DNA + H(+)</text>
        <dbReference type="Rhea" id="RHEA:66592"/>
        <dbReference type="Rhea" id="RHEA-COMP:13180"/>
        <dbReference type="Rhea" id="RHEA-COMP:16897"/>
        <dbReference type="Rhea" id="RHEA-COMP:17067"/>
        <dbReference type="ChEBI" id="CHEBI:15378"/>
        <dbReference type="ChEBI" id="CHEBI:136412"/>
        <dbReference type="ChEBI" id="CHEBI:157695"/>
        <dbReference type="ChEBI" id="CHEBI:167181"/>
        <dbReference type="EC" id="4.2.99.18"/>
    </reaction>
</comment>
<dbReference type="InterPro" id="IPR005759">
    <property type="entry name" value="Nth"/>
</dbReference>
<keyword evidence="7" id="KW-0411">Iron-sulfur</keyword>
<dbReference type="AlphaFoldDB" id="A0A1F7GWN4"/>
<evidence type="ECO:0000256" key="7">
    <source>
        <dbReference type="ARBA" id="ARBA00023014"/>
    </source>
</evidence>
<organism evidence="12 13">
    <name type="scientific">Candidatus Roizmanbacteria bacterium RIFCSPHIGHO2_02_FULL_38_11</name>
    <dbReference type="NCBI Taxonomy" id="1802039"/>
    <lineage>
        <taxon>Bacteria</taxon>
        <taxon>Candidatus Roizmaniibacteriota</taxon>
    </lineage>
</organism>
<keyword evidence="10" id="KW-0238">DNA-binding</keyword>
<evidence type="ECO:0000313" key="12">
    <source>
        <dbReference type="EMBL" id="OGK23389.1"/>
    </source>
</evidence>
<keyword evidence="10" id="KW-0456">Lyase</keyword>
<keyword evidence="12" id="KW-0255">Endonuclease</keyword>
<dbReference type="EC" id="4.2.99.18" evidence="10"/>
<keyword evidence="12" id="KW-0540">Nuclease</keyword>
<keyword evidence="3" id="KW-0479">Metal-binding</keyword>
<comment type="caution">
    <text evidence="10">Lacks conserved residue(s) required for the propagation of feature annotation.</text>
</comment>
<dbReference type="FunFam" id="1.10.340.30:FF:000001">
    <property type="entry name" value="Endonuclease III"/>
    <property type="match status" value="1"/>
</dbReference>
<dbReference type="NCBIfam" id="TIGR01083">
    <property type="entry name" value="nth"/>
    <property type="match status" value="1"/>
</dbReference>
<evidence type="ECO:0000259" key="11">
    <source>
        <dbReference type="SMART" id="SM00478"/>
    </source>
</evidence>
<dbReference type="GO" id="GO:0003677">
    <property type="term" value="F:DNA binding"/>
    <property type="evidence" value="ECO:0007669"/>
    <property type="project" value="UniProtKB-UniRule"/>
</dbReference>
<gene>
    <name evidence="10" type="primary">nth</name>
    <name evidence="12" type="ORF">A3C25_01835</name>
</gene>
<dbReference type="SUPFAM" id="SSF48150">
    <property type="entry name" value="DNA-glycosylase"/>
    <property type="match status" value="1"/>
</dbReference>
<dbReference type="Proteomes" id="UP000177913">
    <property type="component" value="Unassembled WGS sequence"/>
</dbReference>
<dbReference type="PIRSF" id="PIRSF001435">
    <property type="entry name" value="Nth"/>
    <property type="match status" value="1"/>
</dbReference>
<keyword evidence="8 10" id="KW-0234">DNA repair</keyword>
<keyword evidence="4 10" id="KW-0227">DNA damage</keyword>
<dbReference type="InterPro" id="IPR003265">
    <property type="entry name" value="HhH-GPD_domain"/>
</dbReference>